<keyword evidence="7" id="KW-0119">Carbohydrate metabolism</keyword>
<dbReference type="InterPro" id="IPR002509">
    <property type="entry name" value="NODB_dom"/>
</dbReference>
<evidence type="ECO:0000256" key="6">
    <source>
        <dbReference type="ARBA" id="ARBA00023136"/>
    </source>
</evidence>
<gene>
    <name evidence="16" type="ORF">AAF712_009051</name>
</gene>
<keyword evidence="11" id="KW-0624">Polysaccharide degradation</keyword>
<dbReference type="PROSITE" id="PS51677">
    <property type="entry name" value="NODB"/>
    <property type="match status" value="1"/>
</dbReference>
<evidence type="ECO:0000256" key="5">
    <source>
        <dbReference type="ARBA" id="ARBA00023024"/>
    </source>
</evidence>
<organism evidence="16 17">
    <name type="scientific">Marasmius tenuissimus</name>
    <dbReference type="NCBI Taxonomy" id="585030"/>
    <lineage>
        <taxon>Eukaryota</taxon>
        <taxon>Fungi</taxon>
        <taxon>Dikarya</taxon>
        <taxon>Basidiomycota</taxon>
        <taxon>Agaricomycotina</taxon>
        <taxon>Agaricomycetes</taxon>
        <taxon>Agaricomycetidae</taxon>
        <taxon>Agaricales</taxon>
        <taxon>Marasmiineae</taxon>
        <taxon>Marasmiaceae</taxon>
        <taxon>Marasmius</taxon>
    </lineage>
</organism>
<comment type="catalytic activity">
    <reaction evidence="13">
        <text>[(1-&gt;4)-N-acetyl-beta-D-glucosaminyl](n) + n H2O = chitosan + n acetate</text>
        <dbReference type="Rhea" id="RHEA:10464"/>
        <dbReference type="Rhea" id="RHEA-COMP:9593"/>
        <dbReference type="Rhea" id="RHEA-COMP:9597"/>
        <dbReference type="ChEBI" id="CHEBI:15377"/>
        <dbReference type="ChEBI" id="CHEBI:17029"/>
        <dbReference type="ChEBI" id="CHEBI:30089"/>
        <dbReference type="ChEBI" id="CHEBI:57704"/>
        <dbReference type="EC" id="3.5.1.41"/>
    </reaction>
    <physiologicalReaction direction="left-to-right" evidence="13">
        <dbReference type="Rhea" id="RHEA:10465"/>
    </physiologicalReaction>
</comment>
<evidence type="ECO:0000256" key="1">
    <source>
        <dbReference type="ARBA" id="ARBA00001941"/>
    </source>
</evidence>
<evidence type="ECO:0000256" key="4">
    <source>
        <dbReference type="ARBA" id="ARBA00022622"/>
    </source>
</evidence>
<feature type="region of interest" description="Disordered" evidence="14">
    <location>
        <begin position="239"/>
        <end position="283"/>
    </location>
</feature>
<comment type="subcellular location">
    <subcellularLocation>
        <location evidence="2">Cell membrane</location>
        <topology evidence="2">Lipid-anchor</topology>
        <topology evidence="2">GPI-anchor</topology>
    </subcellularLocation>
</comment>
<accession>A0ABR2ZRF4</accession>
<keyword evidence="3" id="KW-1003">Cell membrane</keyword>
<keyword evidence="4" id="KW-0336">GPI-anchor</keyword>
<keyword evidence="4" id="KW-0325">Glycoprotein</keyword>
<evidence type="ECO:0000256" key="3">
    <source>
        <dbReference type="ARBA" id="ARBA00022475"/>
    </source>
</evidence>
<feature type="domain" description="NodB homology" evidence="15">
    <location>
        <begin position="31"/>
        <end position="239"/>
    </location>
</feature>
<evidence type="ECO:0000256" key="8">
    <source>
        <dbReference type="ARBA" id="ARBA00023285"/>
    </source>
</evidence>
<dbReference type="SUPFAM" id="SSF88713">
    <property type="entry name" value="Glycoside hydrolase/deacetylase"/>
    <property type="match status" value="1"/>
</dbReference>
<keyword evidence="6" id="KW-0472">Membrane</keyword>
<dbReference type="PANTHER" id="PTHR10587">
    <property type="entry name" value="GLYCOSYL TRANSFERASE-RELATED"/>
    <property type="match status" value="1"/>
</dbReference>
<evidence type="ECO:0000256" key="14">
    <source>
        <dbReference type="SAM" id="MobiDB-lite"/>
    </source>
</evidence>
<dbReference type="Proteomes" id="UP001437256">
    <property type="component" value="Unassembled WGS sequence"/>
</dbReference>
<keyword evidence="9" id="KW-0449">Lipoprotein</keyword>
<comment type="caution">
    <text evidence="16">The sequence shown here is derived from an EMBL/GenBank/DDBJ whole genome shotgun (WGS) entry which is preliminary data.</text>
</comment>
<evidence type="ECO:0000256" key="9">
    <source>
        <dbReference type="ARBA" id="ARBA00023288"/>
    </source>
</evidence>
<dbReference type="Pfam" id="PF01522">
    <property type="entry name" value="Polysacc_deac_1"/>
    <property type="match status" value="1"/>
</dbReference>
<reference evidence="16 17" key="1">
    <citation type="submission" date="2024-05" db="EMBL/GenBank/DDBJ databases">
        <title>A draft genome resource for the thread blight pathogen Marasmius tenuissimus strain MS-2.</title>
        <authorList>
            <person name="Yulfo-Soto G.E."/>
            <person name="Baruah I.K."/>
            <person name="Amoako-Attah I."/>
            <person name="Bukari Y."/>
            <person name="Meinhardt L.W."/>
            <person name="Bailey B.A."/>
            <person name="Cohen S.P."/>
        </authorList>
    </citation>
    <scope>NUCLEOTIDE SEQUENCE [LARGE SCALE GENOMIC DNA]</scope>
    <source>
        <strain evidence="16 17">MS-2</strain>
    </source>
</reference>
<name>A0ABR2ZRF4_9AGAR</name>
<evidence type="ECO:0000256" key="11">
    <source>
        <dbReference type="ARBA" id="ARBA00023326"/>
    </source>
</evidence>
<evidence type="ECO:0000256" key="12">
    <source>
        <dbReference type="ARBA" id="ARBA00024056"/>
    </source>
</evidence>
<evidence type="ECO:0000256" key="10">
    <source>
        <dbReference type="ARBA" id="ARBA00023316"/>
    </source>
</evidence>
<keyword evidence="10" id="KW-0961">Cell wall biogenesis/degradation</keyword>
<dbReference type="EMBL" id="JBBXMP010000069">
    <property type="protein sequence ID" value="KAL0063983.1"/>
    <property type="molecule type" value="Genomic_DNA"/>
</dbReference>
<evidence type="ECO:0000313" key="17">
    <source>
        <dbReference type="Proteomes" id="UP001437256"/>
    </source>
</evidence>
<dbReference type="EC" id="3.5.1.41" evidence="12"/>
<dbReference type="InterPro" id="IPR050248">
    <property type="entry name" value="Polysacc_deacetylase_ArnD"/>
</dbReference>
<evidence type="ECO:0000259" key="15">
    <source>
        <dbReference type="PROSITE" id="PS51677"/>
    </source>
</evidence>
<protein>
    <recommendedName>
        <fullName evidence="12">chitin deacetylase</fullName>
        <ecNumber evidence="12">3.5.1.41</ecNumber>
    </recommendedName>
</protein>
<proteinExistence type="predicted"/>
<comment type="cofactor">
    <cofactor evidence="1">
        <name>Co(2+)</name>
        <dbReference type="ChEBI" id="CHEBI:48828"/>
    </cofactor>
</comment>
<keyword evidence="5" id="KW-0146">Chitin degradation</keyword>
<dbReference type="Gene3D" id="3.20.20.370">
    <property type="entry name" value="Glycoside hydrolase/deacetylase"/>
    <property type="match status" value="1"/>
</dbReference>
<keyword evidence="8" id="KW-0170">Cobalt</keyword>
<evidence type="ECO:0000256" key="13">
    <source>
        <dbReference type="ARBA" id="ARBA00048494"/>
    </source>
</evidence>
<evidence type="ECO:0000256" key="7">
    <source>
        <dbReference type="ARBA" id="ARBA00023277"/>
    </source>
</evidence>
<sequence length="307" mass="33315">MSTYPPSDPDCWWSFKQCIGDGDVAKVPEPLTIGFGFDDGPNCSHNAFYDFLQQNNQKATMFYIGSNVLNWPLQAKRGVSDGHEICVHTWSHRHMTTLSSEDAFAELWYMTVPVTDLSLLLAMKAIELVTGVTPDCWRPPEGDVDNRIRAIAKGLGLDTILWEYDSEDWQVNAGKATPEQVDTNYQNFINDAKNGKFDKEGAIILQHEINNYTMTEAMKWYPQMKEVFKSIVPVGVALDGDKPSGNGSTSAGSSGSASRSATQSSASHTASASADRSTSSGNGAFAHSTTPSVLLALAALSFGALTL</sequence>
<evidence type="ECO:0000313" key="16">
    <source>
        <dbReference type="EMBL" id="KAL0063983.1"/>
    </source>
</evidence>
<dbReference type="PANTHER" id="PTHR10587:SF98">
    <property type="entry name" value="CHITIN DEACETYLASE"/>
    <property type="match status" value="1"/>
</dbReference>
<dbReference type="InterPro" id="IPR011330">
    <property type="entry name" value="Glyco_hydro/deAcase_b/a-brl"/>
</dbReference>
<feature type="compositionally biased region" description="Low complexity" evidence="14">
    <location>
        <begin position="244"/>
        <end position="281"/>
    </location>
</feature>
<evidence type="ECO:0000256" key="2">
    <source>
        <dbReference type="ARBA" id="ARBA00004609"/>
    </source>
</evidence>
<keyword evidence="17" id="KW-1185">Reference proteome</keyword>